<keyword evidence="4" id="KW-0408">Iron</keyword>
<protein>
    <submittedName>
        <fullName evidence="8">Iron complex transport system substrate-binding protein</fullName>
    </submittedName>
</protein>
<dbReference type="Proteomes" id="UP000199670">
    <property type="component" value="Unassembled WGS sequence"/>
</dbReference>
<comment type="similarity">
    <text evidence="2">Belongs to the bacterial solute-binding protein 8 family.</text>
</comment>
<keyword evidence="4" id="KW-0410">Iron transport</keyword>
<dbReference type="OrthoDB" id="63946at2"/>
<keyword evidence="9" id="KW-1185">Reference proteome</keyword>
<keyword evidence="3" id="KW-0813">Transport</keyword>
<feature type="signal peptide" evidence="6">
    <location>
        <begin position="1"/>
        <end position="24"/>
    </location>
</feature>
<dbReference type="Pfam" id="PF01497">
    <property type="entry name" value="Peripla_BP_2"/>
    <property type="match status" value="1"/>
</dbReference>
<evidence type="ECO:0000313" key="9">
    <source>
        <dbReference type="Proteomes" id="UP000199670"/>
    </source>
</evidence>
<feature type="domain" description="Fe/B12 periplasmic-binding" evidence="7">
    <location>
        <begin position="45"/>
        <end position="308"/>
    </location>
</feature>
<dbReference type="SUPFAM" id="SSF53807">
    <property type="entry name" value="Helical backbone' metal receptor"/>
    <property type="match status" value="1"/>
</dbReference>
<evidence type="ECO:0000313" key="8">
    <source>
        <dbReference type="EMBL" id="SCB83948.1"/>
    </source>
</evidence>
<keyword evidence="5 6" id="KW-0732">Signal</keyword>
<keyword evidence="4" id="KW-0406">Ion transport</keyword>
<dbReference type="InterPro" id="IPR051313">
    <property type="entry name" value="Bact_iron-sidero_bind"/>
</dbReference>
<evidence type="ECO:0000256" key="2">
    <source>
        <dbReference type="ARBA" id="ARBA00008814"/>
    </source>
</evidence>
<proteinExistence type="inferred from homology"/>
<dbReference type="PROSITE" id="PS51257">
    <property type="entry name" value="PROKAR_LIPOPROTEIN"/>
    <property type="match status" value="1"/>
</dbReference>
<dbReference type="AlphaFoldDB" id="A0A1C3ZNN8"/>
<reference evidence="9" key="1">
    <citation type="submission" date="2016-08" db="EMBL/GenBank/DDBJ databases">
        <authorList>
            <person name="Varghese N."/>
            <person name="Submissions Spin"/>
        </authorList>
    </citation>
    <scope>NUCLEOTIDE SEQUENCE [LARGE SCALE GENOMIC DNA]</scope>
    <source>
        <strain evidence="9">R-53248</strain>
    </source>
</reference>
<dbReference type="STRING" id="1798182.GA0061081_10227"/>
<organism evidence="8 9">
    <name type="scientific">Gilliamella bombicola</name>
    <dbReference type="NCBI Taxonomy" id="1798182"/>
    <lineage>
        <taxon>Bacteria</taxon>
        <taxon>Pseudomonadati</taxon>
        <taxon>Pseudomonadota</taxon>
        <taxon>Gammaproteobacteria</taxon>
        <taxon>Orbales</taxon>
        <taxon>Orbaceae</taxon>
        <taxon>Gilliamella</taxon>
    </lineage>
</organism>
<dbReference type="EMBL" id="FMAQ01000002">
    <property type="protein sequence ID" value="SCB83948.1"/>
    <property type="molecule type" value="Genomic_DNA"/>
</dbReference>
<evidence type="ECO:0000256" key="6">
    <source>
        <dbReference type="SAM" id="SignalP"/>
    </source>
</evidence>
<name>A0A1C3ZNN8_9GAMM</name>
<evidence type="ECO:0000256" key="5">
    <source>
        <dbReference type="ARBA" id="ARBA00022729"/>
    </source>
</evidence>
<evidence type="ECO:0000256" key="1">
    <source>
        <dbReference type="ARBA" id="ARBA00004196"/>
    </source>
</evidence>
<dbReference type="PANTHER" id="PTHR30532:SF28">
    <property type="entry name" value="PETROBACTIN-BINDING PROTEIN YCLQ"/>
    <property type="match status" value="1"/>
</dbReference>
<dbReference type="PROSITE" id="PS50983">
    <property type="entry name" value="FE_B12_PBP"/>
    <property type="match status" value="1"/>
</dbReference>
<sequence length="308" mass="33295">MNKKKKLLLSSIAVMMLSLTGCQSSTTMNVTTDNQTVVVPKAPKKVVVMNYGALDTLDALGKGSIVAATPRSVIPSYLQQYNNASITDTGNMKEPNIEAIKQVKPDLIVIDGRQASKAEDLSKIAPVINLSVDAKNYVESTKDHIQVLAKITGTESKADSIIQSLDKKIQSTQALAQASAKKAIVAIHNDGKMILINLSSSAALIHDVLNVKRAVPLTVMPTNNAIGKPKPTFVDDKYIKSVKPDIVFVVDRSKAIGNQGMAEHYFSQQVLNKSKTHVVYLTPDLWYLSGGGAESINRQIDEVINALK</sequence>
<dbReference type="GO" id="GO:0030288">
    <property type="term" value="C:outer membrane-bounded periplasmic space"/>
    <property type="evidence" value="ECO:0007669"/>
    <property type="project" value="TreeGrafter"/>
</dbReference>
<dbReference type="PANTHER" id="PTHR30532">
    <property type="entry name" value="IRON III DICITRATE-BINDING PERIPLASMIC PROTEIN"/>
    <property type="match status" value="1"/>
</dbReference>
<evidence type="ECO:0000256" key="4">
    <source>
        <dbReference type="ARBA" id="ARBA00022496"/>
    </source>
</evidence>
<gene>
    <name evidence="8" type="ORF">GA0061081_10227</name>
</gene>
<dbReference type="GO" id="GO:1901678">
    <property type="term" value="P:iron coordination entity transport"/>
    <property type="evidence" value="ECO:0007669"/>
    <property type="project" value="UniProtKB-ARBA"/>
</dbReference>
<dbReference type="Gene3D" id="3.40.50.1980">
    <property type="entry name" value="Nitrogenase molybdenum iron protein domain"/>
    <property type="match status" value="2"/>
</dbReference>
<feature type="chain" id="PRO_5008688226" evidence="6">
    <location>
        <begin position="25"/>
        <end position="308"/>
    </location>
</feature>
<dbReference type="RefSeq" id="WP_091346677.1">
    <property type="nucleotide sequence ID" value="NZ_FMAQ01000002.1"/>
</dbReference>
<evidence type="ECO:0000259" key="7">
    <source>
        <dbReference type="PROSITE" id="PS50983"/>
    </source>
</evidence>
<evidence type="ECO:0000256" key="3">
    <source>
        <dbReference type="ARBA" id="ARBA00022448"/>
    </source>
</evidence>
<dbReference type="InterPro" id="IPR002491">
    <property type="entry name" value="ABC_transptr_periplasmic_BD"/>
</dbReference>
<accession>A0A1C3ZNN8</accession>
<comment type="subcellular location">
    <subcellularLocation>
        <location evidence="1">Cell envelope</location>
    </subcellularLocation>
</comment>